<sequence>MFFGEADSASSRLNLWFSDTINGKFKEHPSNPICISPSSSRMAGRILITEDGMFRFGQNNNRAYGAAITISEITKLSRDSYQEKICGTIKMDNCYGPHSIDINKEDGSILIDYYTDDFWTFAGLRRAKAKLAKH</sequence>
<accession>R9UNT5</accession>
<evidence type="ECO:0000259" key="1">
    <source>
        <dbReference type="Pfam" id="PF24793"/>
    </source>
</evidence>
<feature type="domain" description="Glucosamine inositolphosphorylceramide transferase 1 N-terminal" evidence="1">
    <location>
        <begin position="9"/>
        <end position="83"/>
    </location>
</feature>
<reference evidence="2" key="1">
    <citation type="submission" date="2013-03" db="EMBL/GenBank/DDBJ databases">
        <title>Novel Plasmids Recovered from Activated Sludge Confer Tetracycline Resistance and Phenotypic changes to Acinetobacter oleivorance DR1.</title>
        <authorList>
            <person name="Hong H."/>
            <person name="Ko H.-J."/>
            <person name="Choi I.-G."/>
            <person name="Park W."/>
        </authorList>
    </citation>
    <scope>NUCLEOTIDE SEQUENCE</scope>
    <source>
        <plasmid evidence="2">pAST3</plasmid>
    </source>
</reference>
<dbReference type="AlphaFoldDB" id="R9UNT5"/>
<evidence type="ECO:0000313" key="2">
    <source>
        <dbReference type="EMBL" id="AGN70923.1"/>
    </source>
</evidence>
<dbReference type="Pfam" id="PF24793">
    <property type="entry name" value="GINT1_N"/>
    <property type="match status" value="1"/>
</dbReference>
<dbReference type="InterPro" id="IPR056442">
    <property type="entry name" value="GINT1_N"/>
</dbReference>
<keyword evidence="2" id="KW-0614">Plasmid</keyword>
<organism evidence="2">
    <name type="scientific">uncultured bacterium AST3</name>
    <dbReference type="NCBI Taxonomy" id="1328262"/>
    <lineage>
        <taxon>Bacteria</taxon>
        <taxon>environmental samples</taxon>
    </lineage>
</organism>
<proteinExistence type="predicted"/>
<protein>
    <recommendedName>
        <fullName evidence="1">Glucosamine inositolphosphorylceramide transferase 1 N-terminal domain-containing protein</fullName>
    </recommendedName>
</protein>
<dbReference type="EMBL" id="KC734562">
    <property type="protein sequence ID" value="AGN70923.1"/>
    <property type="molecule type" value="Genomic_DNA"/>
</dbReference>
<name>R9UNT5_9BACT</name>
<geneLocation type="plasmid" evidence="2">
    <name>pAST3</name>
</geneLocation>